<comment type="catalytic activity">
    <reaction evidence="5">
        <text>a quinone + NADH + 5 H(+)(in) = a quinol + NAD(+) + 4 H(+)(out)</text>
        <dbReference type="Rhea" id="RHEA:57888"/>
        <dbReference type="ChEBI" id="CHEBI:15378"/>
        <dbReference type="ChEBI" id="CHEBI:24646"/>
        <dbReference type="ChEBI" id="CHEBI:57540"/>
        <dbReference type="ChEBI" id="CHEBI:57945"/>
        <dbReference type="ChEBI" id="CHEBI:132124"/>
    </reaction>
</comment>
<evidence type="ECO:0000256" key="5">
    <source>
        <dbReference type="HAMAP-Rule" id="MF_01350"/>
    </source>
</evidence>
<evidence type="ECO:0000256" key="4">
    <source>
        <dbReference type="ARBA" id="ARBA00023136"/>
    </source>
</evidence>
<dbReference type="InterPro" id="IPR001694">
    <property type="entry name" value="NADH_UbQ_OxRdtase_su1/FPO"/>
</dbReference>
<dbReference type="RefSeq" id="WP_344191629.1">
    <property type="nucleotide sequence ID" value="NZ_BAAARN010000001.1"/>
</dbReference>
<evidence type="ECO:0000256" key="1">
    <source>
        <dbReference type="ARBA" id="ARBA00004141"/>
    </source>
</evidence>
<comment type="similarity">
    <text evidence="5 6">Belongs to the complex I subunit 1 family.</text>
</comment>
<proteinExistence type="inferred from homology"/>
<feature type="transmembrane region" description="Helical" evidence="5">
    <location>
        <begin position="297"/>
        <end position="319"/>
    </location>
</feature>
<reference evidence="7 8" key="1">
    <citation type="journal article" date="2019" name="Int. J. Syst. Evol. Microbiol.">
        <title>The Global Catalogue of Microorganisms (GCM) 10K type strain sequencing project: providing services to taxonomists for standard genome sequencing and annotation.</title>
        <authorList>
            <consortium name="The Broad Institute Genomics Platform"/>
            <consortium name="The Broad Institute Genome Sequencing Center for Infectious Disease"/>
            <person name="Wu L."/>
            <person name="Ma J."/>
        </authorList>
    </citation>
    <scope>NUCLEOTIDE SEQUENCE [LARGE SCALE GENOMIC DNA]</scope>
    <source>
        <strain evidence="7 8">JCM 16378</strain>
    </source>
</reference>
<comment type="subcellular location">
    <subcellularLocation>
        <location evidence="5 6">Cell membrane</location>
        <topology evidence="5 6">Multi-pass membrane protein</topology>
    </subcellularLocation>
    <subcellularLocation>
        <location evidence="1">Membrane</location>
        <topology evidence="1">Multi-pass membrane protein</topology>
    </subcellularLocation>
</comment>
<dbReference type="HAMAP" id="MF_01350">
    <property type="entry name" value="NDH1_NuoH"/>
    <property type="match status" value="1"/>
</dbReference>
<feature type="transmembrane region" description="Helical" evidence="5">
    <location>
        <begin position="112"/>
        <end position="134"/>
    </location>
</feature>
<evidence type="ECO:0000313" key="8">
    <source>
        <dbReference type="Proteomes" id="UP001501326"/>
    </source>
</evidence>
<dbReference type="NCBIfam" id="NF004741">
    <property type="entry name" value="PRK06076.1-2"/>
    <property type="match status" value="1"/>
</dbReference>
<dbReference type="EC" id="7.1.1.-" evidence="5"/>
<protein>
    <recommendedName>
        <fullName evidence="5">NADH-quinone oxidoreductase subunit H</fullName>
        <ecNumber evidence="5">7.1.1.-</ecNumber>
    </recommendedName>
    <alternativeName>
        <fullName evidence="5">NADH dehydrogenase I subunit H</fullName>
    </alternativeName>
    <alternativeName>
        <fullName evidence="5">NDH-1 subunit H</fullName>
    </alternativeName>
</protein>
<keyword evidence="2 5" id="KW-0812">Transmembrane</keyword>
<keyword evidence="8" id="KW-1185">Reference proteome</keyword>
<keyword evidence="4 5" id="KW-0472">Membrane</keyword>
<keyword evidence="5" id="KW-0830">Ubiquinone</keyword>
<comment type="subunit">
    <text evidence="5">NDH-1 is composed of 14 different subunits. Subunits NuoA, H, J, K, L, M, N constitute the membrane sector of the complex.</text>
</comment>
<name>A0ABN3UL83_9MICO</name>
<gene>
    <name evidence="5" type="primary">nuoH</name>
    <name evidence="7" type="ORF">GCM10009867_14440</name>
</gene>
<evidence type="ECO:0000256" key="3">
    <source>
        <dbReference type="ARBA" id="ARBA00022989"/>
    </source>
</evidence>
<evidence type="ECO:0000313" key="7">
    <source>
        <dbReference type="EMBL" id="GAA2734395.1"/>
    </source>
</evidence>
<sequence length="321" mass="34290">MTGVEALEVVLRSVAVLAAFLVLPLLVGQTEHKVMAHMQGRLGPMYAGGFHGWAQLVADGVKFVQKEDITPAAADKGVFRFAPAVALIPYLVAMAVIPLSPDVVAADAPASAVFVLAVTAVGILGTLMAGWASANKYSLLGAMRAGAQLLSYELPLVLAVASVCLAAGSLSLSGIAAAWSPWWLLWQLPGAVVFLVAAVAELQRPPFDMPVADSEIVFGAYTEYTGLRFAFFLLSEYAGIVVMSLLFAVLYLGGWQGPFSDQLGWVWTMLKGFVIAVVVIWLRVSWPRLREDQLQRLAWLVLVPLALAQLALTGVWVVLTA</sequence>
<evidence type="ECO:0000256" key="2">
    <source>
        <dbReference type="ARBA" id="ARBA00022692"/>
    </source>
</evidence>
<evidence type="ECO:0000256" key="6">
    <source>
        <dbReference type="RuleBase" id="RU000471"/>
    </source>
</evidence>
<comment type="caution">
    <text evidence="7">The sequence shown here is derived from an EMBL/GenBank/DDBJ whole genome shotgun (WGS) entry which is preliminary data.</text>
</comment>
<feature type="transmembrane region" description="Helical" evidence="5">
    <location>
        <begin position="182"/>
        <end position="200"/>
    </location>
</feature>
<accession>A0ABN3UL83</accession>
<keyword evidence="5" id="KW-1278">Translocase</keyword>
<feature type="transmembrane region" description="Helical" evidence="5">
    <location>
        <begin position="81"/>
        <end position="100"/>
    </location>
</feature>
<keyword evidence="5" id="KW-0874">Quinone</keyword>
<feature type="transmembrane region" description="Helical" evidence="5">
    <location>
        <begin position="154"/>
        <end position="176"/>
    </location>
</feature>
<feature type="transmembrane region" description="Helical" evidence="5">
    <location>
        <begin position="6"/>
        <end position="28"/>
    </location>
</feature>
<comment type="function">
    <text evidence="5">NDH-1 shuttles electrons from NADH, via FMN and iron-sulfur (Fe-S) centers, to quinones in the respiratory chain. The immediate electron acceptor for the enzyme in this species is believed to be ubiquinone. Couples the redox reaction to proton translocation (for every two electrons transferred, four hydrogen ions are translocated across the cytoplasmic membrane), and thus conserves the redox energy in a proton gradient. This subunit may bind ubiquinone.</text>
</comment>
<dbReference type="Pfam" id="PF00146">
    <property type="entry name" value="NADHdh"/>
    <property type="match status" value="1"/>
</dbReference>
<feature type="transmembrane region" description="Helical" evidence="5">
    <location>
        <begin position="264"/>
        <end position="285"/>
    </location>
</feature>
<keyword evidence="5 6" id="KW-0520">NAD</keyword>
<keyword evidence="3 5" id="KW-1133">Transmembrane helix</keyword>
<feature type="transmembrane region" description="Helical" evidence="5">
    <location>
        <begin position="229"/>
        <end position="252"/>
    </location>
</feature>
<organism evidence="7 8">
    <name type="scientific">Pedococcus aerophilus</name>
    <dbReference type="NCBI Taxonomy" id="436356"/>
    <lineage>
        <taxon>Bacteria</taxon>
        <taxon>Bacillati</taxon>
        <taxon>Actinomycetota</taxon>
        <taxon>Actinomycetes</taxon>
        <taxon>Micrococcales</taxon>
        <taxon>Intrasporangiaceae</taxon>
        <taxon>Pedococcus</taxon>
    </lineage>
</organism>
<dbReference type="Proteomes" id="UP001501326">
    <property type="component" value="Unassembled WGS sequence"/>
</dbReference>
<keyword evidence="5" id="KW-1003">Cell membrane</keyword>
<dbReference type="PANTHER" id="PTHR11432">
    <property type="entry name" value="NADH DEHYDROGENASE SUBUNIT 1"/>
    <property type="match status" value="1"/>
</dbReference>
<dbReference type="PANTHER" id="PTHR11432:SF3">
    <property type="entry name" value="NADH-UBIQUINONE OXIDOREDUCTASE CHAIN 1"/>
    <property type="match status" value="1"/>
</dbReference>
<dbReference type="EMBL" id="BAAARN010000001">
    <property type="protein sequence ID" value="GAA2734395.1"/>
    <property type="molecule type" value="Genomic_DNA"/>
</dbReference>